<dbReference type="PIRSF" id="PIRSF002116">
    <property type="entry name" value="Ribosomal_S4"/>
    <property type="match status" value="1"/>
</dbReference>
<dbReference type="InterPro" id="IPR002942">
    <property type="entry name" value="S4_RNA-bd"/>
</dbReference>
<dbReference type="PROSITE" id="PS50889">
    <property type="entry name" value="S4"/>
    <property type="match status" value="1"/>
</dbReference>
<gene>
    <name evidence="8" type="ORF">LAZ67_2006054</name>
</gene>
<evidence type="ECO:0000313" key="9">
    <source>
        <dbReference type="Proteomes" id="UP001235939"/>
    </source>
</evidence>
<dbReference type="PANTHER" id="PTHR11581">
    <property type="entry name" value="30S/40S RIBOSOMAL PROTEIN S4"/>
    <property type="match status" value="1"/>
</dbReference>
<comment type="similarity">
    <text evidence="1 6">Belongs to the eukaryotic ribosomal protein eS4 family.</text>
</comment>
<dbReference type="InterPro" id="IPR018199">
    <property type="entry name" value="Ribosomal_eS4_N_CS"/>
</dbReference>
<evidence type="ECO:0000256" key="3">
    <source>
        <dbReference type="ARBA" id="ARBA00022884"/>
    </source>
</evidence>
<accession>A0ABY6K544</accession>
<sequence>MARGPKKHLKRLNAPKSWMLDKLGGVFAPRPSCGPHKLRQSFPLILILRNRLKYALTGAEVKKIVMQRLVKVDGKVRMDATYPAGYMDVISIDKTGEHFRVLYDEKGRFILHRISSEEAEYKLCHVRKVSVGPRGVPYLVTHDGRTIRYPDPLIKVNDTIQVDISTGKIMDYIKFDLGNMCMITGGHNLGRVGYIMSRERHQGASDIVHVKDANGHVFATRINYIFVIGKSSKNYVSLPRNKGLKLSVAEERDKRLKAKMELLA</sequence>
<dbReference type="Pfam" id="PF16121">
    <property type="entry name" value="40S_S4_C"/>
    <property type="match status" value="1"/>
</dbReference>
<dbReference type="Gene3D" id="3.10.290.10">
    <property type="entry name" value="RNA-binding S4 domain"/>
    <property type="match status" value="1"/>
</dbReference>
<dbReference type="InterPro" id="IPR041982">
    <property type="entry name" value="Ribosomal_eS4_KOW"/>
</dbReference>
<dbReference type="InterPro" id="IPR014722">
    <property type="entry name" value="Rib_uL2_dom2"/>
</dbReference>
<dbReference type="CDD" id="cd06087">
    <property type="entry name" value="KOW_RPS4"/>
    <property type="match status" value="1"/>
</dbReference>
<evidence type="ECO:0000256" key="4">
    <source>
        <dbReference type="ARBA" id="ARBA00022980"/>
    </source>
</evidence>
<evidence type="ECO:0000256" key="6">
    <source>
        <dbReference type="PIRNR" id="PIRNR002116"/>
    </source>
</evidence>
<dbReference type="InterPro" id="IPR036986">
    <property type="entry name" value="S4_RNA-bd_sf"/>
</dbReference>
<proteinExistence type="inferred from homology"/>
<dbReference type="PANTHER" id="PTHR11581:SF0">
    <property type="entry name" value="SMALL RIBOSOMAL SUBUNIT PROTEIN ES4"/>
    <property type="match status" value="1"/>
</dbReference>
<protein>
    <recommendedName>
        <fullName evidence="6">40S ribosomal protein S4</fullName>
    </recommendedName>
</protein>
<dbReference type="Pfam" id="PF08071">
    <property type="entry name" value="RS4NT"/>
    <property type="match status" value="1"/>
</dbReference>
<dbReference type="PROSITE" id="PS00528">
    <property type="entry name" value="RIBOSOMAL_S4E"/>
    <property type="match status" value="1"/>
</dbReference>
<keyword evidence="4 6" id="KW-0689">Ribosomal protein</keyword>
<keyword evidence="2 6" id="KW-0699">rRNA-binding</keyword>
<dbReference type="Pfam" id="PF00900">
    <property type="entry name" value="Ribosomal_S4e"/>
    <property type="match status" value="1"/>
</dbReference>
<name>A0ABY6K544_9ARAC</name>
<keyword evidence="5 6" id="KW-0687">Ribonucleoprotein</keyword>
<dbReference type="EMBL" id="CP092864">
    <property type="protein sequence ID" value="UYV63934.1"/>
    <property type="molecule type" value="Genomic_DNA"/>
</dbReference>
<evidence type="ECO:0000259" key="7">
    <source>
        <dbReference type="SMART" id="SM00363"/>
    </source>
</evidence>
<dbReference type="InterPro" id="IPR032277">
    <property type="entry name" value="Ribosomal_eS4_C"/>
</dbReference>
<dbReference type="InterPro" id="IPR013845">
    <property type="entry name" value="Ribosomal_eS4_central_region"/>
</dbReference>
<keyword evidence="9" id="KW-1185">Reference proteome</keyword>
<evidence type="ECO:0000313" key="8">
    <source>
        <dbReference type="EMBL" id="UYV63934.1"/>
    </source>
</evidence>
<evidence type="ECO:0000256" key="2">
    <source>
        <dbReference type="ARBA" id="ARBA00022730"/>
    </source>
</evidence>
<dbReference type="HAMAP" id="MF_00485">
    <property type="entry name" value="Ribosomal_eS4"/>
    <property type="match status" value="1"/>
</dbReference>
<dbReference type="Pfam" id="PF01479">
    <property type="entry name" value="S4"/>
    <property type="match status" value="1"/>
</dbReference>
<evidence type="ECO:0000256" key="1">
    <source>
        <dbReference type="ARBA" id="ARBA00007500"/>
    </source>
</evidence>
<dbReference type="SUPFAM" id="SSF55174">
    <property type="entry name" value="Alpha-L RNA-binding motif"/>
    <property type="match status" value="1"/>
</dbReference>
<dbReference type="InterPro" id="IPR038237">
    <property type="entry name" value="Ribosomal_eS4_central_sf"/>
</dbReference>
<organism evidence="8 9">
    <name type="scientific">Cordylochernes scorpioides</name>
    <dbReference type="NCBI Taxonomy" id="51811"/>
    <lineage>
        <taxon>Eukaryota</taxon>
        <taxon>Metazoa</taxon>
        <taxon>Ecdysozoa</taxon>
        <taxon>Arthropoda</taxon>
        <taxon>Chelicerata</taxon>
        <taxon>Arachnida</taxon>
        <taxon>Pseudoscorpiones</taxon>
        <taxon>Cheliferoidea</taxon>
        <taxon>Chernetidae</taxon>
        <taxon>Cordylochernes</taxon>
    </lineage>
</organism>
<dbReference type="CDD" id="cd00165">
    <property type="entry name" value="S4"/>
    <property type="match status" value="1"/>
</dbReference>
<reference evidence="8 9" key="1">
    <citation type="submission" date="2022-01" db="EMBL/GenBank/DDBJ databases">
        <title>A chromosomal length assembly of Cordylochernes scorpioides.</title>
        <authorList>
            <person name="Zeh D."/>
            <person name="Zeh J."/>
        </authorList>
    </citation>
    <scope>NUCLEOTIDE SEQUENCE [LARGE SCALE GENOMIC DNA]</scope>
    <source>
        <strain evidence="8">IN4F17</strain>
        <tissue evidence="8">Whole Body</tissue>
    </source>
</reference>
<keyword evidence="3 6" id="KW-0694">RNA-binding</keyword>
<dbReference type="Gene3D" id="2.40.50.740">
    <property type="match status" value="1"/>
</dbReference>
<dbReference type="InterPro" id="IPR013843">
    <property type="entry name" value="Ribosomal_eS4_N"/>
</dbReference>
<dbReference type="Proteomes" id="UP001235939">
    <property type="component" value="Chromosome 02"/>
</dbReference>
<feature type="domain" description="RNA-binding S4" evidence="7">
    <location>
        <begin position="42"/>
        <end position="106"/>
    </location>
</feature>
<dbReference type="Gene3D" id="2.30.30.30">
    <property type="match status" value="1"/>
</dbReference>
<dbReference type="SMART" id="SM00363">
    <property type="entry name" value="S4"/>
    <property type="match status" value="1"/>
</dbReference>
<evidence type="ECO:0000256" key="5">
    <source>
        <dbReference type="ARBA" id="ARBA00023274"/>
    </source>
</evidence>
<dbReference type="InterPro" id="IPR000876">
    <property type="entry name" value="Ribosomal_eS4"/>
</dbReference>